<keyword evidence="1" id="KW-1133">Transmembrane helix</keyword>
<dbReference type="AlphaFoldDB" id="A0AAW0BVC5"/>
<proteinExistence type="predicted"/>
<dbReference type="Proteomes" id="UP001383192">
    <property type="component" value="Unassembled WGS sequence"/>
</dbReference>
<organism evidence="2 3">
    <name type="scientific">Paramarasmius palmivorus</name>
    <dbReference type="NCBI Taxonomy" id="297713"/>
    <lineage>
        <taxon>Eukaryota</taxon>
        <taxon>Fungi</taxon>
        <taxon>Dikarya</taxon>
        <taxon>Basidiomycota</taxon>
        <taxon>Agaricomycotina</taxon>
        <taxon>Agaricomycetes</taxon>
        <taxon>Agaricomycetidae</taxon>
        <taxon>Agaricales</taxon>
        <taxon>Marasmiineae</taxon>
        <taxon>Marasmiaceae</taxon>
        <taxon>Paramarasmius</taxon>
    </lineage>
</organism>
<evidence type="ECO:0000313" key="3">
    <source>
        <dbReference type="Proteomes" id="UP001383192"/>
    </source>
</evidence>
<feature type="transmembrane region" description="Helical" evidence="1">
    <location>
        <begin position="394"/>
        <end position="417"/>
    </location>
</feature>
<name>A0AAW0BVC5_9AGAR</name>
<gene>
    <name evidence="2" type="ORF">VNI00_013931</name>
</gene>
<evidence type="ECO:0000256" key="1">
    <source>
        <dbReference type="SAM" id="Phobius"/>
    </source>
</evidence>
<feature type="transmembrane region" description="Helical" evidence="1">
    <location>
        <begin position="438"/>
        <end position="468"/>
    </location>
</feature>
<keyword evidence="1" id="KW-0472">Membrane</keyword>
<feature type="transmembrane region" description="Helical" evidence="1">
    <location>
        <begin position="82"/>
        <end position="103"/>
    </location>
</feature>
<feature type="transmembrane region" description="Helical" evidence="1">
    <location>
        <begin position="364"/>
        <end position="388"/>
    </location>
</feature>
<feature type="transmembrane region" description="Helical" evidence="1">
    <location>
        <begin position="244"/>
        <end position="262"/>
    </location>
</feature>
<keyword evidence="1" id="KW-0812">Transmembrane</keyword>
<accession>A0AAW0BVC5</accession>
<dbReference type="EMBL" id="JAYKXP010000074">
    <property type="protein sequence ID" value="KAK7030823.1"/>
    <property type="molecule type" value="Genomic_DNA"/>
</dbReference>
<sequence length="489" mass="55812">MPLLSTFARPLSAEPVDIHTSTLSVPSHGHAPACDDLHGCRNVPGIIWSCFSVVVISTWVSIHPNVPKYGEHTVVVVIKNAVIMFMALIAPEIIVLWAMRQWFSARKITKQFKKYGWGMSHAFFVLMGGFALYDGDKFIYFLWEDWNRNPSNGEYTGEDRRLMEEIETSWRESKTEDEFERNKPSYSCLLEFMVDNEFVKVTREEIRDRSHADALSKTIAIVQTTWFILQCIARGAQGLAITELEVITLAFALLNFIVYFLWWKKPLRVRYPIRVTWKSGSRRQHPHQSHHDLPRQSVFDAIAASFSANFNRTCNTFGVPPFIVASFFPLFSLLTKFMAMLGGQNMDDGSNLFSSRLKKDPAKLYVACYAAAVGFGALHCIAWSFHFVTNVEKLQWQILSLLVTFLPVGLGVIHVSIDHKKDISDVLERWPRWLSASLTFMVAFVCFMLAVAYIVARLWLLLLAVIALRDLPTSAYRTPQWTGYIPHIG</sequence>
<dbReference type="PANTHER" id="PTHR35043:SF7">
    <property type="entry name" value="TRANSCRIPTION FACTOR DOMAIN-CONTAINING PROTEIN"/>
    <property type="match status" value="1"/>
</dbReference>
<feature type="transmembrane region" description="Helical" evidence="1">
    <location>
        <begin position="322"/>
        <end position="343"/>
    </location>
</feature>
<reference evidence="2 3" key="1">
    <citation type="submission" date="2024-01" db="EMBL/GenBank/DDBJ databases">
        <title>A draft genome for a cacao thread blight-causing isolate of Paramarasmius palmivorus.</title>
        <authorList>
            <person name="Baruah I.K."/>
            <person name="Bukari Y."/>
            <person name="Amoako-Attah I."/>
            <person name="Meinhardt L.W."/>
            <person name="Bailey B.A."/>
            <person name="Cohen S.P."/>
        </authorList>
    </citation>
    <scope>NUCLEOTIDE SEQUENCE [LARGE SCALE GENOMIC DNA]</scope>
    <source>
        <strain evidence="2 3">GH-12</strain>
    </source>
</reference>
<protein>
    <submittedName>
        <fullName evidence="2">Uncharacterized protein</fullName>
    </submittedName>
</protein>
<feature type="transmembrane region" description="Helical" evidence="1">
    <location>
        <begin position="45"/>
        <end position="62"/>
    </location>
</feature>
<dbReference type="PANTHER" id="PTHR35043">
    <property type="entry name" value="TRANSCRIPTION FACTOR DOMAIN-CONTAINING PROTEIN"/>
    <property type="match status" value="1"/>
</dbReference>
<comment type="caution">
    <text evidence="2">The sequence shown here is derived from an EMBL/GenBank/DDBJ whole genome shotgun (WGS) entry which is preliminary data.</text>
</comment>
<evidence type="ECO:0000313" key="2">
    <source>
        <dbReference type="EMBL" id="KAK7030823.1"/>
    </source>
</evidence>
<keyword evidence="3" id="KW-1185">Reference proteome</keyword>
<feature type="transmembrane region" description="Helical" evidence="1">
    <location>
        <begin position="115"/>
        <end position="133"/>
    </location>
</feature>